<evidence type="ECO:0000256" key="4">
    <source>
        <dbReference type="ARBA" id="ARBA00022927"/>
    </source>
</evidence>
<keyword evidence="10" id="KW-1185">Reference proteome</keyword>
<comment type="subcellular location">
    <subcellularLocation>
        <location evidence="8">Cell membrane</location>
        <topology evidence="8">Single-pass membrane protein</topology>
    </subcellularLocation>
    <subcellularLocation>
        <location evidence="1">Membrane</location>
    </subcellularLocation>
</comment>
<comment type="subunit">
    <text evidence="8">Component of the Sec protein translocase complex. Heterotrimer consisting of SecY, SecE and SecG subunits. The heterotrimers can form oligomers, although 1 heterotrimer is thought to be able to translocate proteins. Interacts with the ribosome. Interacts with SecDF, and other proteins may be involved. Interacts with SecA.</text>
</comment>
<dbReference type="Gene3D" id="1.20.5.1030">
    <property type="entry name" value="Preprotein translocase secy subunit"/>
    <property type="match status" value="1"/>
</dbReference>
<evidence type="ECO:0000256" key="8">
    <source>
        <dbReference type="HAMAP-Rule" id="MF_00422"/>
    </source>
</evidence>
<keyword evidence="8" id="KW-1003">Cell membrane</keyword>
<reference evidence="9 10" key="1">
    <citation type="submission" date="2019-08" db="EMBL/GenBank/DDBJ databases">
        <title>Highly reduced genomes of protist endosymbionts show evolutionary convergence.</title>
        <authorList>
            <person name="George E."/>
            <person name="Husnik F."/>
            <person name="Tashyreva D."/>
            <person name="Prokopchuk G."/>
            <person name="Horak A."/>
            <person name="Kwong W.K."/>
            <person name="Lukes J."/>
            <person name="Keeling P.J."/>
        </authorList>
    </citation>
    <scope>NUCLEOTIDE SEQUENCE [LARGE SCALE GENOMIC DNA]</scope>
    <source>
        <strain evidence="9">1604LC</strain>
    </source>
</reference>
<evidence type="ECO:0000256" key="7">
    <source>
        <dbReference type="ARBA" id="ARBA00023136"/>
    </source>
</evidence>
<dbReference type="RefSeq" id="WP_148971481.1">
    <property type="nucleotide sequence ID" value="NZ_CP043316.1"/>
</dbReference>
<dbReference type="NCBIfam" id="TIGR00964">
    <property type="entry name" value="secE_bact"/>
    <property type="match status" value="1"/>
</dbReference>
<protein>
    <recommendedName>
        <fullName evidence="8">Protein translocase subunit SecE</fullName>
    </recommendedName>
</protein>
<keyword evidence="2 8" id="KW-0813">Transport</keyword>
<dbReference type="GO" id="GO:0009306">
    <property type="term" value="P:protein secretion"/>
    <property type="evidence" value="ECO:0007669"/>
    <property type="project" value="UniProtKB-UniRule"/>
</dbReference>
<dbReference type="Pfam" id="PF00584">
    <property type="entry name" value="SecE"/>
    <property type="match status" value="1"/>
</dbReference>
<dbReference type="HAMAP" id="MF_00422">
    <property type="entry name" value="SecE"/>
    <property type="match status" value="1"/>
</dbReference>
<evidence type="ECO:0000256" key="1">
    <source>
        <dbReference type="ARBA" id="ARBA00004370"/>
    </source>
</evidence>
<keyword evidence="7 8" id="KW-0472">Membrane</keyword>
<evidence type="ECO:0000313" key="10">
    <source>
        <dbReference type="Proteomes" id="UP000325004"/>
    </source>
</evidence>
<proteinExistence type="inferred from homology"/>
<dbReference type="OrthoDB" id="9812738at2"/>
<dbReference type="GO" id="GO:0006605">
    <property type="term" value="P:protein targeting"/>
    <property type="evidence" value="ECO:0007669"/>
    <property type="project" value="UniProtKB-UniRule"/>
</dbReference>
<evidence type="ECO:0000256" key="5">
    <source>
        <dbReference type="ARBA" id="ARBA00022989"/>
    </source>
</evidence>
<dbReference type="EMBL" id="CP043316">
    <property type="protein sequence ID" value="QEK38365.1"/>
    <property type="molecule type" value="Genomic_DNA"/>
</dbReference>
<dbReference type="InterPro" id="IPR005807">
    <property type="entry name" value="SecE_bac"/>
</dbReference>
<dbReference type="GO" id="GO:0008320">
    <property type="term" value="F:protein transmembrane transporter activity"/>
    <property type="evidence" value="ECO:0007669"/>
    <property type="project" value="UniProtKB-UniRule"/>
</dbReference>
<dbReference type="AlphaFoldDB" id="A0A5C0UE52"/>
<dbReference type="InterPro" id="IPR001901">
    <property type="entry name" value="Translocase_SecE/Sec61-g"/>
</dbReference>
<accession>A0A5C0UE52</accession>
<keyword evidence="5 8" id="KW-1133">Transmembrane helix</keyword>
<keyword evidence="4 8" id="KW-0653">Protein transport</keyword>
<name>A0A5C0UE52_9PROT</name>
<dbReference type="GO" id="GO:0005886">
    <property type="term" value="C:plasma membrane"/>
    <property type="evidence" value="ECO:0007669"/>
    <property type="project" value="UniProtKB-SubCell"/>
</dbReference>
<comment type="similarity">
    <text evidence="8">Belongs to the SecE/SEC61-gamma family.</text>
</comment>
<dbReference type="InterPro" id="IPR038379">
    <property type="entry name" value="SecE_sf"/>
</dbReference>
<evidence type="ECO:0000256" key="3">
    <source>
        <dbReference type="ARBA" id="ARBA00022692"/>
    </source>
</evidence>
<evidence type="ECO:0000256" key="2">
    <source>
        <dbReference type="ARBA" id="ARBA00022448"/>
    </source>
</evidence>
<keyword evidence="3 8" id="KW-0812">Transmembrane</keyword>
<keyword evidence="6 8" id="KW-0811">Translocation</keyword>
<dbReference type="GO" id="GO:0043952">
    <property type="term" value="P:protein transport by the Sec complex"/>
    <property type="evidence" value="ECO:0007669"/>
    <property type="project" value="UniProtKB-UniRule"/>
</dbReference>
<dbReference type="GO" id="GO:0065002">
    <property type="term" value="P:intracellular protein transmembrane transport"/>
    <property type="evidence" value="ECO:0007669"/>
    <property type="project" value="UniProtKB-UniRule"/>
</dbReference>
<dbReference type="KEGG" id="cpri:FZC34_00295"/>
<dbReference type="Proteomes" id="UP000325004">
    <property type="component" value="Chromosome"/>
</dbReference>
<evidence type="ECO:0000313" key="9">
    <source>
        <dbReference type="EMBL" id="QEK38365.1"/>
    </source>
</evidence>
<gene>
    <name evidence="8 9" type="primary">secE</name>
    <name evidence="9" type="ORF">FZC34_00295</name>
</gene>
<feature type="transmembrane region" description="Helical" evidence="8">
    <location>
        <begin position="31"/>
        <end position="64"/>
    </location>
</feature>
<comment type="function">
    <text evidence="8">Essential subunit of the Sec protein translocation channel SecYEG. Clamps together the 2 halves of SecY. May contact the channel plug during translocation.</text>
</comment>
<sequence length="67" mass="7794">MIFAQIRKIRNFIGAVKLEWKHLRWPDKSSIFGSMILVIIFSALCSVIFFCVDFIFSSVIRWVLANA</sequence>
<evidence type="ECO:0000256" key="6">
    <source>
        <dbReference type="ARBA" id="ARBA00023010"/>
    </source>
</evidence>
<organism evidence="9 10">
    <name type="scientific">Candidatus Cytomitobacter primus</name>
    <dbReference type="NCBI Taxonomy" id="2066024"/>
    <lineage>
        <taxon>Bacteria</taxon>
        <taxon>Pseudomonadati</taxon>
        <taxon>Pseudomonadota</taxon>
        <taxon>Alphaproteobacteria</taxon>
        <taxon>Holosporales</taxon>
        <taxon>Holosporaceae</taxon>
        <taxon>Candidatus Cytomitobacter</taxon>
    </lineage>
</organism>